<comment type="caution">
    <text evidence="2">The sequence shown here is derived from an EMBL/GenBank/DDBJ whole genome shotgun (WGS) entry which is preliminary data.</text>
</comment>
<feature type="domain" description="AB hydrolase-1" evidence="1">
    <location>
        <begin position="20"/>
        <end position="115"/>
    </location>
</feature>
<dbReference type="InterPro" id="IPR000073">
    <property type="entry name" value="AB_hydrolase_1"/>
</dbReference>
<reference evidence="2" key="1">
    <citation type="submission" date="2023-03" db="EMBL/GenBank/DDBJ databases">
        <authorList>
            <person name="Steffen K."/>
            <person name="Cardenas P."/>
        </authorList>
    </citation>
    <scope>NUCLEOTIDE SEQUENCE</scope>
</reference>
<evidence type="ECO:0000313" key="3">
    <source>
        <dbReference type="Proteomes" id="UP001174909"/>
    </source>
</evidence>
<name>A0AA35RUS7_GEOBA</name>
<protein>
    <submittedName>
        <fullName evidence="2">Aminoacrylate hydrolase RutD</fullName>
    </submittedName>
</protein>
<evidence type="ECO:0000313" key="2">
    <source>
        <dbReference type="EMBL" id="CAI8016731.1"/>
    </source>
</evidence>
<dbReference type="InterPro" id="IPR050471">
    <property type="entry name" value="AB_hydrolase"/>
</dbReference>
<dbReference type="PANTHER" id="PTHR43433">
    <property type="entry name" value="HYDROLASE, ALPHA/BETA FOLD FAMILY PROTEIN"/>
    <property type="match status" value="1"/>
</dbReference>
<dbReference type="InterPro" id="IPR029058">
    <property type="entry name" value="AB_hydrolase_fold"/>
</dbReference>
<dbReference type="AlphaFoldDB" id="A0AA35RUS7"/>
<dbReference type="Gene3D" id="3.40.50.1820">
    <property type="entry name" value="alpha/beta hydrolase"/>
    <property type="match status" value="1"/>
</dbReference>
<dbReference type="PANTHER" id="PTHR43433:SF5">
    <property type="entry name" value="AB HYDROLASE-1 DOMAIN-CONTAINING PROTEIN"/>
    <property type="match status" value="1"/>
</dbReference>
<gene>
    <name evidence="2" type="ORF">GBAR_LOCUS10242</name>
</gene>
<keyword evidence="3" id="KW-1185">Reference proteome</keyword>
<dbReference type="EMBL" id="CASHTH010001556">
    <property type="protein sequence ID" value="CAI8016731.1"/>
    <property type="molecule type" value="Genomic_DNA"/>
</dbReference>
<proteinExistence type="predicted"/>
<accession>A0AA35RUS7</accession>
<dbReference type="SUPFAM" id="SSF53474">
    <property type="entry name" value="alpha/beta-Hydrolases"/>
    <property type="match status" value="1"/>
</dbReference>
<keyword evidence="2" id="KW-0378">Hydrolase</keyword>
<dbReference type="GO" id="GO:0016787">
    <property type="term" value="F:hydrolase activity"/>
    <property type="evidence" value="ECO:0007669"/>
    <property type="project" value="UniProtKB-KW"/>
</dbReference>
<organism evidence="2 3">
    <name type="scientific">Geodia barretti</name>
    <name type="common">Barrett's horny sponge</name>
    <dbReference type="NCBI Taxonomy" id="519541"/>
    <lineage>
        <taxon>Eukaryota</taxon>
        <taxon>Metazoa</taxon>
        <taxon>Porifera</taxon>
        <taxon>Demospongiae</taxon>
        <taxon>Heteroscleromorpha</taxon>
        <taxon>Tetractinellida</taxon>
        <taxon>Astrophorina</taxon>
        <taxon>Geodiidae</taxon>
        <taxon>Geodia</taxon>
    </lineage>
</organism>
<sequence length="271" mass="29926">MATAKVNGAEIYYEESGSGPPIILSPGGLQGVASSYQPVIEALSQEHRVVVYDRRFGGQSRSPLVVQTWEMVCDDVFGLMDTLGMDQAYLGGGSFGAAISFGCAFRRPERVRAIFPSNIAGGVICDGYLTGKLFKSMDMAENDSISSVVDAFDSDDRFSPFSPEIAQTDAQYRKTLESMNTEDFVQVMRDTIYAFFDGSYPTLGMTKQTLQSIRVPAMVMPGNNDVHPRRVAEMVHRLVPNCEWAEVRPHSEEPEKYTKRVIQFLSTVEAG</sequence>
<dbReference type="Pfam" id="PF00561">
    <property type="entry name" value="Abhydrolase_1"/>
    <property type="match status" value="1"/>
</dbReference>
<evidence type="ECO:0000259" key="1">
    <source>
        <dbReference type="Pfam" id="PF00561"/>
    </source>
</evidence>
<dbReference type="Proteomes" id="UP001174909">
    <property type="component" value="Unassembled WGS sequence"/>
</dbReference>